<proteinExistence type="predicted"/>
<feature type="signal peptide" evidence="1">
    <location>
        <begin position="1"/>
        <end position="28"/>
    </location>
</feature>
<keyword evidence="1" id="KW-0732">Signal</keyword>
<evidence type="ECO:0008006" key="4">
    <source>
        <dbReference type="Google" id="ProtNLM"/>
    </source>
</evidence>
<dbReference type="EMBL" id="VHSH01000003">
    <property type="protein sequence ID" value="TQV80537.1"/>
    <property type="molecule type" value="Genomic_DNA"/>
</dbReference>
<dbReference type="RefSeq" id="WP_142896251.1">
    <property type="nucleotide sequence ID" value="NZ_ML660054.1"/>
</dbReference>
<evidence type="ECO:0000313" key="2">
    <source>
        <dbReference type="EMBL" id="TQV80537.1"/>
    </source>
</evidence>
<evidence type="ECO:0000256" key="1">
    <source>
        <dbReference type="SAM" id="SignalP"/>
    </source>
</evidence>
<sequence>MRLRLFRLTALLPMLTLLLGQPSAPAHATPFLIFGDEINGSVRKVTDPAGTNFFDQDTANISNAFEFTGTDGDYELRADFFAADFFNVFVDRIPLSPNATAPNYRFTFSDIDFQMPRIITGLTNISGTPGIGIFDVDIGPDFVAFTLGTTFLSNGGSFARSIRFDSAPVSETSTAIPEPRSLALFALALTILAFGLTRVRPDNDPAQTAA</sequence>
<keyword evidence="3" id="KW-1185">Reference proteome</keyword>
<protein>
    <recommendedName>
        <fullName evidence="4">PEP-CTERM sorting domain-containing protein</fullName>
    </recommendedName>
</protein>
<dbReference type="AlphaFoldDB" id="A0A545TTI3"/>
<organism evidence="2 3">
    <name type="scientific">Denitrobaculum tricleocarpae</name>
    <dbReference type="NCBI Taxonomy" id="2591009"/>
    <lineage>
        <taxon>Bacteria</taxon>
        <taxon>Pseudomonadati</taxon>
        <taxon>Pseudomonadota</taxon>
        <taxon>Alphaproteobacteria</taxon>
        <taxon>Rhodospirillales</taxon>
        <taxon>Rhodospirillaceae</taxon>
        <taxon>Denitrobaculum</taxon>
    </lineage>
</organism>
<comment type="caution">
    <text evidence="2">The sequence shown here is derived from an EMBL/GenBank/DDBJ whole genome shotgun (WGS) entry which is preliminary data.</text>
</comment>
<dbReference type="Proteomes" id="UP000315252">
    <property type="component" value="Unassembled WGS sequence"/>
</dbReference>
<feature type="chain" id="PRO_5022094566" description="PEP-CTERM sorting domain-containing protein" evidence="1">
    <location>
        <begin position="29"/>
        <end position="210"/>
    </location>
</feature>
<name>A0A545TTI3_9PROT</name>
<evidence type="ECO:0000313" key="3">
    <source>
        <dbReference type="Proteomes" id="UP000315252"/>
    </source>
</evidence>
<gene>
    <name evidence="2" type="ORF">FKG95_10195</name>
</gene>
<reference evidence="2 3" key="1">
    <citation type="submission" date="2019-06" db="EMBL/GenBank/DDBJ databases">
        <title>Whole genome sequence for Rhodospirillaceae sp. R148.</title>
        <authorList>
            <person name="Wang G."/>
        </authorList>
    </citation>
    <scope>NUCLEOTIDE SEQUENCE [LARGE SCALE GENOMIC DNA]</scope>
    <source>
        <strain evidence="2 3">R148</strain>
    </source>
</reference>
<accession>A0A545TTI3</accession>